<evidence type="ECO:0000256" key="7">
    <source>
        <dbReference type="ARBA" id="ARBA00047899"/>
    </source>
</evidence>
<reference evidence="10 11" key="1">
    <citation type="journal article" date="2010" name="PLoS ONE">
        <title>The glycobiome of the rumen bacterium Butyrivibrio proteoclasticus B316(T) highlights adaptation to a polysaccharide-rich environment.</title>
        <authorList>
            <person name="Kelly W.J."/>
            <person name="Leahy S.C."/>
            <person name="Altermann E."/>
            <person name="Yeoman C.J."/>
            <person name="Dunne J.C."/>
            <person name="Kong Z."/>
            <person name="Pacheco D.M."/>
            <person name="Li D."/>
            <person name="Noel S.J."/>
            <person name="Moon C.D."/>
            <person name="Cookson A.L."/>
            <person name="Attwood G.T."/>
        </authorList>
    </citation>
    <scope>NUCLEOTIDE SEQUENCE [LARGE SCALE GENOMIC DNA]</scope>
    <source>
        <strain evidence="11">ATCC 51982 / DSM 14932 / B316</strain>
    </source>
</reference>
<evidence type="ECO:0000259" key="9">
    <source>
        <dbReference type="PROSITE" id="PS50011"/>
    </source>
</evidence>
<keyword evidence="3" id="KW-0808">Transferase</keyword>
<feature type="domain" description="Protein kinase" evidence="9">
    <location>
        <begin position="4"/>
        <end position="243"/>
    </location>
</feature>
<evidence type="ECO:0000256" key="5">
    <source>
        <dbReference type="ARBA" id="ARBA00022777"/>
    </source>
</evidence>
<dbReference type="PANTHER" id="PTHR24363">
    <property type="entry name" value="SERINE/THREONINE PROTEIN KINASE"/>
    <property type="match status" value="1"/>
</dbReference>
<dbReference type="Pfam" id="PF00069">
    <property type="entry name" value="Pkinase"/>
    <property type="match status" value="1"/>
</dbReference>
<dbReference type="CDD" id="cd14014">
    <property type="entry name" value="STKc_PknB_like"/>
    <property type="match status" value="1"/>
</dbReference>
<keyword evidence="6" id="KW-0067">ATP-binding</keyword>
<dbReference type="InterPro" id="IPR008271">
    <property type="entry name" value="Ser/Thr_kinase_AS"/>
</dbReference>
<evidence type="ECO:0000313" key="10">
    <source>
        <dbReference type="EMBL" id="ADL35333.1"/>
    </source>
</evidence>
<dbReference type="GO" id="GO:0005524">
    <property type="term" value="F:ATP binding"/>
    <property type="evidence" value="ECO:0007669"/>
    <property type="project" value="UniProtKB-KW"/>
</dbReference>
<dbReference type="InterPro" id="IPR011009">
    <property type="entry name" value="Kinase-like_dom_sf"/>
</dbReference>
<dbReference type="SMART" id="SM00220">
    <property type="entry name" value="S_TKc"/>
    <property type="match status" value="1"/>
</dbReference>
<evidence type="ECO:0000313" key="11">
    <source>
        <dbReference type="Proteomes" id="UP000001299"/>
    </source>
</evidence>
<keyword evidence="4" id="KW-0547">Nucleotide-binding</keyword>
<evidence type="ECO:0000256" key="1">
    <source>
        <dbReference type="ARBA" id="ARBA00012513"/>
    </source>
</evidence>
<evidence type="ECO:0000256" key="6">
    <source>
        <dbReference type="ARBA" id="ARBA00022840"/>
    </source>
</evidence>
<dbReference type="Proteomes" id="UP000001299">
    <property type="component" value="Chromosome 1"/>
</dbReference>
<gene>
    <name evidence="10" type="ordered locus">bpr_I2600</name>
</gene>
<dbReference type="EMBL" id="CP001810">
    <property type="protein sequence ID" value="ADL35333.1"/>
    <property type="molecule type" value="Genomic_DNA"/>
</dbReference>
<evidence type="ECO:0000256" key="8">
    <source>
        <dbReference type="ARBA" id="ARBA00048679"/>
    </source>
</evidence>
<dbReference type="AlphaFoldDB" id="E0RY75"/>
<keyword evidence="5 10" id="KW-0418">Kinase</keyword>
<name>E0RY75_BUTPB</name>
<dbReference type="PROSITE" id="PS00108">
    <property type="entry name" value="PROTEIN_KINASE_ST"/>
    <property type="match status" value="1"/>
</dbReference>
<evidence type="ECO:0000256" key="4">
    <source>
        <dbReference type="ARBA" id="ARBA00022741"/>
    </source>
</evidence>
<dbReference type="GO" id="GO:0004674">
    <property type="term" value="F:protein serine/threonine kinase activity"/>
    <property type="evidence" value="ECO:0007669"/>
    <property type="project" value="UniProtKB-KW"/>
</dbReference>
<comment type="catalytic activity">
    <reaction evidence="8">
        <text>L-seryl-[protein] + ATP = O-phospho-L-seryl-[protein] + ADP + H(+)</text>
        <dbReference type="Rhea" id="RHEA:17989"/>
        <dbReference type="Rhea" id="RHEA-COMP:9863"/>
        <dbReference type="Rhea" id="RHEA-COMP:11604"/>
        <dbReference type="ChEBI" id="CHEBI:15378"/>
        <dbReference type="ChEBI" id="CHEBI:29999"/>
        <dbReference type="ChEBI" id="CHEBI:30616"/>
        <dbReference type="ChEBI" id="CHEBI:83421"/>
        <dbReference type="ChEBI" id="CHEBI:456216"/>
        <dbReference type="EC" id="2.7.11.1"/>
    </reaction>
</comment>
<keyword evidence="11" id="KW-1185">Reference proteome</keyword>
<dbReference type="eggNOG" id="COG0515">
    <property type="taxonomic scope" value="Bacteria"/>
</dbReference>
<dbReference type="Gene3D" id="1.10.510.10">
    <property type="entry name" value="Transferase(Phosphotransferase) domain 1"/>
    <property type="match status" value="1"/>
</dbReference>
<dbReference type="PROSITE" id="PS50011">
    <property type="entry name" value="PROTEIN_KINASE_DOM"/>
    <property type="match status" value="1"/>
</dbReference>
<accession>E0RY75</accession>
<keyword evidence="2 10" id="KW-0723">Serine/threonine-protein kinase</keyword>
<evidence type="ECO:0000256" key="3">
    <source>
        <dbReference type="ARBA" id="ARBA00022679"/>
    </source>
</evidence>
<dbReference type="PANTHER" id="PTHR24363:SF0">
    <property type="entry name" value="SERINE_THREONINE KINASE LIKE DOMAIN CONTAINING 1"/>
    <property type="match status" value="1"/>
</dbReference>
<protein>
    <recommendedName>
        <fullName evidence="1">non-specific serine/threonine protein kinase</fullName>
        <ecNumber evidence="1">2.7.11.1</ecNumber>
    </recommendedName>
</protein>
<sequence>MEEYNIIKPLGSGGNCNAFLGKEISSGKLVTIKKRKTEDSNLFNESVILKELDHKSVPSLYKRSSEELILEYIPGNSLEKTLIRKGLFTEKEALHIAYELAGIMRYLHGRRKPVIYRDLKPSNIVMKPDGHICLIDFGAARFYEAGDASDTLNLGTLGFAAPEQFGNLGQTDPRTDIYCFGMTILQLVSGVDTKDKDEVESFKKKGIKGISDEFIAIVDKCTRADREDRFRSFREIQEELEAIPKRRKAKKFIKAAKVLALAVVLSGVISVGIMNAEEVTIYATNDFNERMPAVKMRLGYARTWIEEFLEENEVVIK</sequence>
<dbReference type="HOGENOM" id="CLU_000288_63_44_9"/>
<evidence type="ECO:0000256" key="2">
    <source>
        <dbReference type="ARBA" id="ARBA00022527"/>
    </source>
</evidence>
<dbReference type="RefSeq" id="WP_013281986.1">
    <property type="nucleotide sequence ID" value="NC_014387.1"/>
</dbReference>
<organism evidence="10 11">
    <name type="scientific">Butyrivibrio proteoclasticus (strain ATCC 51982 / DSM 14932 / B316)</name>
    <name type="common">Clostridium proteoclasticum</name>
    <dbReference type="NCBI Taxonomy" id="515622"/>
    <lineage>
        <taxon>Bacteria</taxon>
        <taxon>Bacillati</taxon>
        <taxon>Bacillota</taxon>
        <taxon>Clostridia</taxon>
        <taxon>Lachnospirales</taxon>
        <taxon>Lachnospiraceae</taxon>
        <taxon>Butyrivibrio</taxon>
    </lineage>
</organism>
<proteinExistence type="predicted"/>
<comment type="catalytic activity">
    <reaction evidence="7">
        <text>L-threonyl-[protein] + ATP = O-phospho-L-threonyl-[protein] + ADP + H(+)</text>
        <dbReference type="Rhea" id="RHEA:46608"/>
        <dbReference type="Rhea" id="RHEA-COMP:11060"/>
        <dbReference type="Rhea" id="RHEA-COMP:11605"/>
        <dbReference type="ChEBI" id="CHEBI:15378"/>
        <dbReference type="ChEBI" id="CHEBI:30013"/>
        <dbReference type="ChEBI" id="CHEBI:30616"/>
        <dbReference type="ChEBI" id="CHEBI:61977"/>
        <dbReference type="ChEBI" id="CHEBI:456216"/>
        <dbReference type="EC" id="2.7.11.1"/>
    </reaction>
</comment>
<dbReference type="STRING" id="515622.bpr_I2600"/>
<dbReference type="EC" id="2.7.11.1" evidence="1"/>
<dbReference type="KEGG" id="bpb:bpr_I2600"/>
<dbReference type="InterPro" id="IPR000719">
    <property type="entry name" value="Prot_kinase_dom"/>
</dbReference>
<dbReference type="SUPFAM" id="SSF56112">
    <property type="entry name" value="Protein kinase-like (PK-like)"/>
    <property type="match status" value="1"/>
</dbReference>